<proteinExistence type="predicted"/>
<name>A0A7W9GL24_9ACTN</name>
<dbReference type="EMBL" id="JACHMM010000001">
    <property type="protein sequence ID" value="MBB5785840.1"/>
    <property type="molecule type" value="Genomic_DNA"/>
</dbReference>
<accession>A0A7W9GL24</accession>
<evidence type="ECO:0000313" key="2">
    <source>
        <dbReference type="Proteomes" id="UP000542813"/>
    </source>
</evidence>
<evidence type="ECO:0000313" key="1">
    <source>
        <dbReference type="EMBL" id="MBB5785840.1"/>
    </source>
</evidence>
<dbReference type="Proteomes" id="UP000542813">
    <property type="component" value="Unassembled WGS sequence"/>
</dbReference>
<protein>
    <submittedName>
        <fullName evidence="1">Uncharacterized protein</fullName>
    </submittedName>
</protein>
<comment type="caution">
    <text evidence="1">The sequence shown here is derived from an EMBL/GenBank/DDBJ whole genome shotgun (WGS) entry which is preliminary data.</text>
</comment>
<dbReference type="AlphaFoldDB" id="A0A7W9GL24"/>
<reference evidence="1 2" key="1">
    <citation type="submission" date="2020-08" db="EMBL/GenBank/DDBJ databases">
        <title>Sequencing the genomes of 1000 actinobacteria strains.</title>
        <authorList>
            <person name="Klenk H.-P."/>
        </authorList>
    </citation>
    <scope>NUCLEOTIDE SEQUENCE [LARGE SCALE GENOMIC DNA]</scope>
    <source>
        <strain evidence="1 2">DSM 102122</strain>
    </source>
</reference>
<gene>
    <name evidence="1" type="ORF">HD601_000415</name>
</gene>
<sequence length="56" mass="6306">MTDWASYADHVACIDVTAERELPFEQLEGDPEGSGYVPRRPGIRWPPTALFTVDEL</sequence>
<organism evidence="1 2">
    <name type="scientific">Jiangella mangrovi</name>
    <dbReference type="NCBI Taxonomy" id="1524084"/>
    <lineage>
        <taxon>Bacteria</taxon>
        <taxon>Bacillati</taxon>
        <taxon>Actinomycetota</taxon>
        <taxon>Actinomycetes</taxon>
        <taxon>Jiangellales</taxon>
        <taxon>Jiangellaceae</taxon>
        <taxon>Jiangella</taxon>
    </lineage>
</organism>
<keyword evidence="2" id="KW-1185">Reference proteome</keyword>
<dbReference type="RefSeq" id="WP_184818870.1">
    <property type="nucleotide sequence ID" value="NZ_JACHMM010000001.1"/>
</dbReference>